<feature type="transmembrane region" description="Helical" evidence="2">
    <location>
        <begin position="112"/>
        <end position="131"/>
    </location>
</feature>
<feature type="transmembrane region" description="Helical" evidence="2">
    <location>
        <begin position="151"/>
        <end position="170"/>
    </location>
</feature>
<feature type="compositionally biased region" description="Polar residues" evidence="1">
    <location>
        <begin position="844"/>
        <end position="857"/>
    </location>
</feature>
<feature type="compositionally biased region" description="Polar residues" evidence="1">
    <location>
        <begin position="2255"/>
        <end position="2264"/>
    </location>
</feature>
<feature type="region of interest" description="Disordered" evidence="1">
    <location>
        <begin position="1196"/>
        <end position="1227"/>
    </location>
</feature>
<keyword evidence="2" id="KW-0472">Membrane</keyword>
<reference evidence="3 4" key="1">
    <citation type="submission" date="2018-05" db="EMBL/GenBank/DDBJ databases">
        <title>Whole genome sequencing for identification of molecular markers to develop diagnostic detection tools for the regulated plant pathogen Lachnellula willkommii.</title>
        <authorList>
            <person name="Giroux E."/>
            <person name="Bilodeau G."/>
        </authorList>
    </citation>
    <scope>NUCLEOTIDE SEQUENCE [LARGE SCALE GENOMIC DNA]</scope>
    <source>
        <strain evidence="3 4">CBS 625.97</strain>
    </source>
</reference>
<feature type="region of interest" description="Disordered" evidence="1">
    <location>
        <begin position="494"/>
        <end position="543"/>
    </location>
</feature>
<keyword evidence="2" id="KW-1133">Transmembrane helix</keyword>
<feature type="transmembrane region" description="Helical" evidence="2">
    <location>
        <begin position="191"/>
        <end position="220"/>
    </location>
</feature>
<feature type="transmembrane region" description="Helical" evidence="2">
    <location>
        <begin position="12"/>
        <end position="33"/>
    </location>
</feature>
<feature type="region of interest" description="Disordered" evidence="1">
    <location>
        <begin position="1762"/>
        <end position="1796"/>
    </location>
</feature>
<feature type="compositionally biased region" description="Basic and acidic residues" evidence="1">
    <location>
        <begin position="1275"/>
        <end position="1285"/>
    </location>
</feature>
<feature type="compositionally biased region" description="Basic and acidic residues" evidence="1">
    <location>
        <begin position="898"/>
        <end position="907"/>
    </location>
</feature>
<feature type="compositionally biased region" description="Polar residues" evidence="1">
    <location>
        <begin position="886"/>
        <end position="896"/>
    </location>
</feature>
<accession>A0A7D8YSW7</accession>
<gene>
    <name evidence="3" type="ORF">LCER1_G009051</name>
</gene>
<feature type="region of interest" description="Disordered" evidence="1">
    <location>
        <begin position="1813"/>
        <end position="1839"/>
    </location>
</feature>
<dbReference type="Proteomes" id="UP000481288">
    <property type="component" value="Unassembled WGS sequence"/>
</dbReference>
<feature type="compositionally biased region" description="Low complexity" evidence="1">
    <location>
        <begin position="1135"/>
        <end position="1159"/>
    </location>
</feature>
<feature type="compositionally biased region" description="Low complexity" evidence="1">
    <location>
        <begin position="740"/>
        <end position="750"/>
    </location>
</feature>
<feature type="region of interest" description="Disordered" evidence="1">
    <location>
        <begin position="1098"/>
        <end position="1161"/>
    </location>
</feature>
<evidence type="ECO:0000256" key="2">
    <source>
        <dbReference type="SAM" id="Phobius"/>
    </source>
</evidence>
<keyword evidence="4" id="KW-1185">Reference proteome</keyword>
<dbReference type="OrthoDB" id="5370537at2759"/>
<feature type="compositionally biased region" description="Polar residues" evidence="1">
    <location>
        <begin position="785"/>
        <end position="794"/>
    </location>
</feature>
<dbReference type="EMBL" id="QGMG01001304">
    <property type="protein sequence ID" value="TVY49593.1"/>
    <property type="molecule type" value="Genomic_DNA"/>
</dbReference>
<organism evidence="3 4">
    <name type="scientific">Lachnellula cervina</name>
    <dbReference type="NCBI Taxonomy" id="1316786"/>
    <lineage>
        <taxon>Eukaryota</taxon>
        <taxon>Fungi</taxon>
        <taxon>Dikarya</taxon>
        <taxon>Ascomycota</taxon>
        <taxon>Pezizomycotina</taxon>
        <taxon>Leotiomycetes</taxon>
        <taxon>Helotiales</taxon>
        <taxon>Lachnaceae</taxon>
        <taxon>Lachnellula</taxon>
    </lineage>
</organism>
<feature type="region of interest" description="Disordered" evidence="1">
    <location>
        <begin position="881"/>
        <end position="923"/>
    </location>
</feature>
<feature type="region of interest" description="Disordered" evidence="1">
    <location>
        <begin position="726"/>
        <end position="802"/>
    </location>
</feature>
<feature type="region of interest" description="Disordered" evidence="1">
    <location>
        <begin position="1265"/>
        <end position="1285"/>
    </location>
</feature>
<feature type="region of interest" description="Disordered" evidence="1">
    <location>
        <begin position="615"/>
        <end position="705"/>
    </location>
</feature>
<feature type="region of interest" description="Disordered" evidence="1">
    <location>
        <begin position="833"/>
        <end position="857"/>
    </location>
</feature>
<protein>
    <submittedName>
        <fullName evidence="3">Uncharacterized protein</fullName>
    </submittedName>
</protein>
<evidence type="ECO:0000313" key="3">
    <source>
        <dbReference type="EMBL" id="TVY49593.1"/>
    </source>
</evidence>
<proteinExistence type="predicted"/>
<comment type="caution">
    <text evidence="3">The sequence shown here is derived from an EMBL/GenBank/DDBJ whole genome shotgun (WGS) entry which is preliminary data.</text>
</comment>
<name>A0A7D8YSW7_9HELO</name>
<feature type="compositionally biased region" description="Pro residues" evidence="1">
    <location>
        <begin position="690"/>
        <end position="699"/>
    </location>
</feature>
<feature type="region of interest" description="Disordered" evidence="1">
    <location>
        <begin position="446"/>
        <end position="479"/>
    </location>
</feature>
<feature type="region of interest" description="Disordered" evidence="1">
    <location>
        <begin position="2197"/>
        <end position="2216"/>
    </location>
</feature>
<feature type="compositionally biased region" description="Polar residues" evidence="1">
    <location>
        <begin position="502"/>
        <end position="524"/>
    </location>
</feature>
<feature type="transmembrane region" description="Helical" evidence="2">
    <location>
        <begin position="45"/>
        <end position="65"/>
    </location>
</feature>
<evidence type="ECO:0000256" key="1">
    <source>
        <dbReference type="SAM" id="MobiDB-lite"/>
    </source>
</evidence>
<feature type="transmembrane region" description="Helical" evidence="2">
    <location>
        <begin position="226"/>
        <end position="245"/>
    </location>
</feature>
<feature type="compositionally biased region" description="Low complexity" evidence="1">
    <location>
        <begin position="1769"/>
        <end position="1796"/>
    </location>
</feature>
<evidence type="ECO:0000313" key="4">
    <source>
        <dbReference type="Proteomes" id="UP000481288"/>
    </source>
</evidence>
<feature type="compositionally biased region" description="Acidic residues" evidence="1">
    <location>
        <begin position="1206"/>
        <end position="1224"/>
    </location>
</feature>
<feature type="region of interest" description="Disordered" evidence="1">
    <location>
        <begin position="2255"/>
        <end position="2279"/>
    </location>
</feature>
<keyword evidence="2" id="KW-0812">Transmembrane</keyword>
<sequence length="2304" mass="253533">MAISDNIQTVTAAFSFGILLQAASGALFIYYQGHGSNILQDGRRLVLLLFLLFAALWAQFSFFNLMIPSTAAGACQALLVFTTMFDQLARVGVEQFFMWAIGQGTKSTVQQMILQGILGARLIAGGLLVGFTRPDFAPVCVARTSVLPASIVVLTLDVIIMGVLLIRACSLGMFSEMGNTKLGTRREQSRAVIFSIAGFMVWTGTSVPMILGIQTMILILRTTLPSMGLLILVGIVIIFQGGLLLPREEEATTPEARSPFVMPTPPSRELFRGNVGNGSPVSGHNYTKSGNLFVVNPSSTPRDSPTLRFQNNFQGDTRGFTKLGAETTVRALEVDDQFLSVPSNAPGYRGSSGVFPSILATQLQAGNQTAMPPQIRPAVQGARNTPVLFVPTPTTQQKRSLFGRSKAPVKTPVRSLGISDPVLDENVESVQPFARMPTIDLATAATNERERREVAAAKSRLIANRPAPQPPSLPPAQEGLRRSISLKRKEMITLQKEPMPTIPSSNASELSVGTANGSSTSASLSPGREEVRRRSPRNVNTFNGLIGENQTQVVPALQRKVTIGLPSNPRSQRITMAREARSAKEQTVMFVNDIVYDDPDMVDAIMNTAPNVYASTKHPKATENPWIHPKQSPPSPYSIIHRPRPYKRDSEQDRAIWPSESSPRHKRSKSGSSLIGRKSTLMGSIGSPTQLPPLPPPPTSASKLKRLLPNDTKSMTFDEKIELLFPAPPGASSTHKRRSSVPSLPRVPSVFISDTPHVQSPTEEDERSRRKSKRTTIASFKLPDVNQQANSPGSEAQKAAENPTYRFSANTYQELADGIGETPPTEISIGKLAEEPPKAEPESLINTRQKSTWTETTASILSSSDDARTYWGSLHSEIPPVDLSKARQTAKPTLIQQRGDRSRDDTSRALPPPSQTENDGDEIMTVMLDSGEARRPMLSPPPENRLSFLLDAGQALPGDNTPSPKSGRAWHRRVGDELPTFSERKFKPRARKMPPPTPLLLNRNGRQATVVVRNTEPSPIDSPERAMEELQAQLRRFEEPNRGSVGSIIRHLPNGSAVEEGDLLEDHRFQLLENLEKEMGQQENQWQQMQTNIDRDSISTIMSPPAPPKTDLSRESSHQSSRTPSRILSRRARIRSSLTSRSRGEDSTSTASTQSSDNSRASIWQQRLAEAQEEYLENAPVLLRNKSLNFLSIAKSHQLGSPTPPDSEESGTEIETDAESESEAPEALQAALVVSQKQHLSLWEPTSASLDDGPDRLWSPHHESLAIRNDSPEPPARDVRPVQRRSEISSSIYSSALWSKPKSSESSLSVGLWGSKPLRTRSIKTRPVTQRPQRKSKRVTFLPDIIENPLPLPNKRDTLGIFQFPWGEKSDSAIYQPAFNPALLAGPVINTKLEARSHQLEPDSEYSSSFFDEYDEEHDDDPDPESDDDFDETTLWEIASLLKSRDVPSRDSLLPSSHLESRDIIEDYDDDSENEFDSDPEDQEVGLDESQIRGNIVSATKFPIQPLVPAPRKVSQLWSSGLISDAAAKRIGLPQPEEAVWTSLISAADDVLRSKTRVSETLPELVTRNLWTAPPFETSILTANSMWGMRSTFESRAPARMEYMWQATPEKTDLPTLGLFTASNDHVVMRTTKAEPAAINMLRKPRSSAALLPIISSRTLWSRSLCPKQHIEWISKPTTTQTSSAVKPTLMWAPETIKATESDVGLFDASIARSDYRSTTLMPAAINITCKPRMIHAPLSKLATTKLWCAEDEACPEHHWISESSIRPDSPSVYSSASSGESSPSSDTSSVKSTSTKASSIWGSIGSAATWWESKSRKKSPHTPVDDPKHPSKIPLRPTPNKATEVVMEHARESNIPVLVKHLVRLRESRILVAEDLAETKAPVLESTPLKRVRTMTSQPSTPVHQSLPHQNRPMLAFREKRDEALAEAISAGAEIPKSGLKRSVATPAEWKAELAIAISQSQPRIQRLNASPEMWRAALAEALTESTVTSHTGKYDPSIRHPVFFTGDMTTTTTQIHPAAIGHVSIQVSAPLLWTRPSITNVLTVAPLWSKGTVVKQASIPVTQVHTIVRKAPVTRKLGLPTLESFAFWQPTQSLVSKHNWLIATKVKSRTWAPRGMQASPVKKTGDSSLWILQQAEAVGSPDMFANVRGEYTKRAPTPAATLSRLDSSRLFEPTFGTESNTHWLHATSKVLGSRSRSSSFSESGNEDLCTPPSSGNNLQGMTWTPVPAIVPQNDSRGNMWEAAANMTSQLPTLFSNPHTTPWEQKKRQPAPLKKVESTSLWQPSMAMPESPKDWLVKRDFSS</sequence>